<organism evidence="5 6">
    <name type="scientific">Metabacillus idriensis</name>
    <dbReference type="NCBI Taxonomy" id="324768"/>
    <lineage>
        <taxon>Bacteria</taxon>
        <taxon>Bacillati</taxon>
        <taxon>Bacillota</taxon>
        <taxon>Bacilli</taxon>
        <taxon>Bacillales</taxon>
        <taxon>Bacillaceae</taxon>
        <taxon>Metabacillus</taxon>
    </lineage>
</organism>
<dbReference type="AlphaFoldDB" id="A0A6I2MET0"/>
<dbReference type="GO" id="GO:0042956">
    <property type="term" value="P:maltodextrin transmembrane transport"/>
    <property type="evidence" value="ECO:0007669"/>
    <property type="project" value="TreeGrafter"/>
</dbReference>
<protein>
    <submittedName>
        <fullName evidence="5">Extracellular solute-binding protein</fullName>
    </submittedName>
</protein>
<evidence type="ECO:0000256" key="1">
    <source>
        <dbReference type="ARBA" id="ARBA00008520"/>
    </source>
</evidence>
<dbReference type="RefSeq" id="WP_154318481.1">
    <property type="nucleotide sequence ID" value="NZ_CAJGAA010000002.1"/>
</dbReference>
<comment type="caution">
    <text evidence="5">The sequence shown here is derived from an EMBL/GenBank/DDBJ whole genome shotgun (WGS) entry which is preliminary data.</text>
</comment>
<dbReference type="GO" id="GO:1901982">
    <property type="term" value="F:maltose binding"/>
    <property type="evidence" value="ECO:0007669"/>
    <property type="project" value="TreeGrafter"/>
</dbReference>
<feature type="signal peptide" evidence="4">
    <location>
        <begin position="1"/>
        <end position="21"/>
    </location>
</feature>
<dbReference type="InterPro" id="IPR006059">
    <property type="entry name" value="SBP"/>
</dbReference>
<dbReference type="Gene3D" id="3.40.190.10">
    <property type="entry name" value="Periplasmic binding protein-like II"/>
    <property type="match status" value="2"/>
</dbReference>
<evidence type="ECO:0000313" key="5">
    <source>
        <dbReference type="EMBL" id="MRX54273.1"/>
    </source>
</evidence>
<feature type="chain" id="PRO_5038689552" evidence="4">
    <location>
        <begin position="22"/>
        <end position="439"/>
    </location>
</feature>
<sequence length="439" mass="47970">MMKKWLFLVLAVLLVLSGCQSSTGSSGEKTEPVKAPDRDLTAEGLPEFNEKVGELGKTDLEIWLAADYANTAPIQDAIKEFKEVYPNISIKTVGIEWGDMSNKVKLAVSSGAVPDMAHAHAFAMGAQGLAEPVDDLWEEWGEEDKFVPGGIEDTTWEGVKYGMPIDVNTTIYLYNKKVFEENGIKEAPKTLDELVDVSKKLTKKDGSRYGIVTSASGWSFFGNVIAAGTNTLKFDGDKVTANLNDPKIVETMAKYTGLATVDKSSPVPPPQQRQTDHPVAMFGTGRAVSFISGPWDIARIKNEFPDAYKDLATAKLPGDEKGSVLGGGSLFVPKGSKDKVASFELMKWFVSDKYGIRLAKEQGRHPVKTHLYEDEMYSDPLLKPYVETLQDAVPYKLEAYPEANDAWGKALRAVFDGADPQKTLDEAQAIAEKAVNSAK</sequence>
<keyword evidence="2" id="KW-0813">Transport</keyword>
<evidence type="ECO:0000256" key="3">
    <source>
        <dbReference type="ARBA" id="ARBA00022729"/>
    </source>
</evidence>
<dbReference type="PROSITE" id="PS51257">
    <property type="entry name" value="PROKAR_LIPOPROTEIN"/>
    <property type="match status" value="1"/>
</dbReference>
<name>A0A6I2MET0_9BACI</name>
<dbReference type="SUPFAM" id="SSF53850">
    <property type="entry name" value="Periplasmic binding protein-like II"/>
    <property type="match status" value="1"/>
</dbReference>
<dbReference type="Pfam" id="PF13416">
    <property type="entry name" value="SBP_bac_8"/>
    <property type="match status" value="1"/>
</dbReference>
<evidence type="ECO:0000313" key="6">
    <source>
        <dbReference type="Proteomes" id="UP000441585"/>
    </source>
</evidence>
<dbReference type="Proteomes" id="UP000441585">
    <property type="component" value="Unassembled WGS sequence"/>
</dbReference>
<dbReference type="EMBL" id="WKKF01000002">
    <property type="protein sequence ID" value="MRX54273.1"/>
    <property type="molecule type" value="Genomic_DNA"/>
</dbReference>
<proteinExistence type="inferred from homology"/>
<dbReference type="GO" id="GO:0055052">
    <property type="term" value="C:ATP-binding cassette (ABC) transporter complex, substrate-binding subunit-containing"/>
    <property type="evidence" value="ECO:0007669"/>
    <property type="project" value="TreeGrafter"/>
</dbReference>
<gene>
    <name evidence="5" type="ORF">GJU41_09835</name>
</gene>
<dbReference type="GO" id="GO:0015768">
    <property type="term" value="P:maltose transport"/>
    <property type="evidence" value="ECO:0007669"/>
    <property type="project" value="TreeGrafter"/>
</dbReference>
<keyword evidence="6" id="KW-1185">Reference proteome</keyword>
<evidence type="ECO:0000256" key="4">
    <source>
        <dbReference type="SAM" id="SignalP"/>
    </source>
</evidence>
<accession>A0A6I2MET0</accession>
<dbReference type="PANTHER" id="PTHR30061:SF50">
    <property type="entry name" value="MALTOSE_MALTODEXTRIN-BINDING PERIPLASMIC PROTEIN"/>
    <property type="match status" value="1"/>
</dbReference>
<evidence type="ECO:0000256" key="2">
    <source>
        <dbReference type="ARBA" id="ARBA00022448"/>
    </source>
</evidence>
<reference evidence="5 6" key="1">
    <citation type="submission" date="2019-11" db="EMBL/GenBank/DDBJ databases">
        <title>Bacillus idriensis genome.</title>
        <authorList>
            <person name="Konopka E.N."/>
            <person name="Newman J.D."/>
        </authorList>
    </citation>
    <scope>NUCLEOTIDE SEQUENCE [LARGE SCALE GENOMIC DNA]</scope>
    <source>
        <strain evidence="5 6">DSM 19097</strain>
    </source>
</reference>
<dbReference type="PANTHER" id="PTHR30061">
    <property type="entry name" value="MALTOSE-BINDING PERIPLASMIC PROTEIN"/>
    <property type="match status" value="1"/>
</dbReference>
<keyword evidence="3 4" id="KW-0732">Signal</keyword>
<comment type="similarity">
    <text evidence="1">Belongs to the bacterial solute-binding protein 1 family.</text>
</comment>